<name>F3YZ45_DESAF</name>
<feature type="transmembrane region" description="Helical" evidence="1">
    <location>
        <begin position="38"/>
        <end position="58"/>
    </location>
</feature>
<evidence type="ECO:0000313" key="2">
    <source>
        <dbReference type="EMBL" id="EGJ50801.1"/>
    </source>
</evidence>
<accession>F3YZ45</accession>
<dbReference type="Proteomes" id="UP000007844">
    <property type="component" value="Chromosome"/>
</dbReference>
<dbReference type="STRING" id="690850.Desaf_2478"/>
<keyword evidence="3" id="KW-1185">Reference proteome</keyword>
<dbReference type="AlphaFoldDB" id="F3YZ45"/>
<keyword evidence="1" id="KW-0472">Membrane</keyword>
<protein>
    <submittedName>
        <fullName evidence="2">Uncharacterized protein</fullName>
    </submittedName>
</protein>
<dbReference type="KEGG" id="daf:Desaf_2478"/>
<proteinExistence type="predicted"/>
<keyword evidence="1" id="KW-0812">Transmembrane</keyword>
<organism evidence="2 3">
    <name type="scientific">Desulfocurvibacter africanus subsp. africanus str. Walvis Bay</name>
    <dbReference type="NCBI Taxonomy" id="690850"/>
    <lineage>
        <taxon>Bacteria</taxon>
        <taxon>Pseudomonadati</taxon>
        <taxon>Thermodesulfobacteriota</taxon>
        <taxon>Desulfovibrionia</taxon>
        <taxon>Desulfovibrionales</taxon>
        <taxon>Desulfovibrionaceae</taxon>
        <taxon>Desulfocurvibacter</taxon>
    </lineage>
</organism>
<gene>
    <name evidence="2" type="ORF">Desaf_2478</name>
</gene>
<keyword evidence="1" id="KW-1133">Transmembrane helix</keyword>
<reference evidence="2 3" key="1">
    <citation type="journal article" date="2011" name="J. Bacteriol.">
        <title>Genome sequence of the mercury-methylating and pleomorphic Desulfovibrio africanus Strain Walvis Bay.</title>
        <authorList>
            <person name="Brown S.D."/>
            <person name="Wall J.D."/>
            <person name="Kucken A.M."/>
            <person name="Gilmour C.C."/>
            <person name="Podar M."/>
            <person name="Brandt C.C."/>
            <person name="Teshima H."/>
            <person name="Detter J.C."/>
            <person name="Han C.S."/>
            <person name="Land M.L."/>
            <person name="Lucas S."/>
            <person name="Han J."/>
            <person name="Pennacchio L."/>
            <person name="Nolan M."/>
            <person name="Pitluck S."/>
            <person name="Woyke T."/>
            <person name="Goodwin L."/>
            <person name="Palumbo A.V."/>
            <person name="Elias D.A."/>
        </authorList>
    </citation>
    <scope>NUCLEOTIDE SEQUENCE [LARGE SCALE GENOMIC DNA]</scope>
    <source>
        <strain evidence="2 3">Walvis Bay</strain>
    </source>
</reference>
<sequence>MAKLHTGNEREDVERKAAGPGRTVGVYDAKDKKGRSKAMMIILVLALIIIALIVISRLV</sequence>
<evidence type="ECO:0000256" key="1">
    <source>
        <dbReference type="SAM" id="Phobius"/>
    </source>
</evidence>
<dbReference type="EMBL" id="CP003221">
    <property type="protein sequence ID" value="EGJ50801.1"/>
    <property type="molecule type" value="Genomic_DNA"/>
</dbReference>
<dbReference type="RefSeq" id="WP_014260500.1">
    <property type="nucleotide sequence ID" value="NC_016629.1"/>
</dbReference>
<evidence type="ECO:0000313" key="3">
    <source>
        <dbReference type="Proteomes" id="UP000007844"/>
    </source>
</evidence>
<dbReference type="HOGENOM" id="CLU_2952825_0_0_7"/>